<dbReference type="EMBL" id="JAKGUD010000008">
    <property type="protein sequence ID" value="MCF4142883.1"/>
    <property type="molecule type" value="Genomic_DNA"/>
</dbReference>
<protein>
    <submittedName>
        <fullName evidence="2">Uncharacterized protein</fullName>
    </submittedName>
</protein>
<organism evidence="2 3">
    <name type="scientific">Dethiosulfovibrio marinus</name>
    <dbReference type="NCBI Taxonomy" id="133532"/>
    <lineage>
        <taxon>Bacteria</taxon>
        <taxon>Thermotogati</taxon>
        <taxon>Synergistota</taxon>
        <taxon>Synergistia</taxon>
        <taxon>Synergistales</taxon>
        <taxon>Dethiosulfovibrionaceae</taxon>
        <taxon>Dethiosulfovibrio</taxon>
    </lineage>
</organism>
<keyword evidence="3" id="KW-1185">Reference proteome</keyword>
<feature type="transmembrane region" description="Helical" evidence="1">
    <location>
        <begin position="35"/>
        <end position="54"/>
    </location>
</feature>
<proteinExistence type="predicted"/>
<comment type="caution">
    <text evidence="2">The sequence shown here is derived from an EMBL/GenBank/DDBJ whole genome shotgun (WGS) entry which is preliminary data.</text>
</comment>
<keyword evidence="1" id="KW-0812">Transmembrane</keyword>
<evidence type="ECO:0000313" key="3">
    <source>
        <dbReference type="Proteomes" id="UP001200430"/>
    </source>
</evidence>
<dbReference type="Proteomes" id="UP001200430">
    <property type="component" value="Unassembled WGS sequence"/>
</dbReference>
<name>A0ABS9ENW2_9BACT</name>
<reference evidence="2 3" key="1">
    <citation type="submission" date="2022-01" db="EMBL/GenBank/DDBJ databases">
        <title>Dethiosulfovibrio faecalis sp. nov., a novel proteolytic, non-sulfur-reducing bacterium isolated from a marine aquaculture solid waste bioreactor.</title>
        <authorList>
            <person name="Grabowski S."/>
            <person name="Apolinario E."/>
            <person name="Schneider N."/>
            <person name="Marshall C.W."/>
            <person name="Sowers K.R."/>
        </authorList>
    </citation>
    <scope>NUCLEOTIDE SEQUENCE [LARGE SCALE GENOMIC DNA]</scope>
    <source>
        <strain evidence="2 3">DSM 12537</strain>
    </source>
</reference>
<evidence type="ECO:0000313" key="2">
    <source>
        <dbReference type="EMBL" id="MCF4142883.1"/>
    </source>
</evidence>
<sequence>MRIIVLLLSIATIVMYGYALAGMGGFLIGKGRLDYIIWGLTGGTGTAVAALWIWKKSLHLYFKDES</sequence>
<keyword evidence="1" id="KW-1133">Transmembrane helix</keyword>
<keyword evidence="1" id="KW-0472">Membrane</keyword>
<accession>A0ABS9ENW2</accession>
<gene>
    <name evidence="2" type="ORF">L2W38_08630</name>
</gene>
<evidence type="ECO:0000256" key="1">
    <source>
        <dbReference type="SAM" id="Phobius"/>
    </source>
</evidence>
<dbReference type="RefSeq" id="WP_236099599.1">
    <property type="nucleotide sequence ID" value="NZ_JAKGUD010000008.1"/>
</dbReference>